<dbReference type="OrthoDB" id="27031at2759"/>
<feature type="region of interest" description="Disordered" evidence="6">
    <location>
        <begin position="870"/>
        <end position="936"/>
    </location>
</feature>
<keyword evidence="9" id="KW-1185">Reference proteome</keyword>
<evidence type="ECO:0000256" key="2">
    <source>
        <dbReference type="ARBA" id="ARBA00022499"/>
    </source>
</evidence>
<keyword evidence="7" id="KW-0472">Membrane</keyword>
<dbReference type="STRING" id="268474.A0A0V1MUK6"/>
<dbReference type="Pfam" id="PF14631">
    <property type="entry name" value="FancD2"/>
    <property type="match status" value="2"/>
</dbReference>
<proteinExistence type="inferred from homology"/>
<dbReference type="EMBL" id="JYDO01000038">
    <property type="protein sequence ID" value="KRZ75431.1"/>
    <property type="molecule type" value="Genomic_DNA"/>
</dbReference>
<dbReference type="Proteomes" id="UP000054843">
    <property type="component" value="Unassembled WGS sequence"/>
</dbReference>
<evidence type="ECO:0000313" key="9">
    <source>
        <dbReference type="Proteomes" id="UP000054843"/>
    </source>
</evidence>
<dbReference type="GO" id="GO:0005634">
    <property type="term" value="C:nucleus"/>
    <property type="evidence" value="ECO:0007669"/>
    <property type="project" value="UniProtKB-SubCell"/>
</dbReference>
<dbReference type="GO" id="GO:0031573">
    <property type="term" value="P:mitotic intra-S DNA damage checkpoint signaling"/>
    <property type="evidence" value="ECO:0007669"/>
    <property type="project" value="TreeGrafter"/>
</dbReference>
<dbReference type="GO" id="GO:0036297">
    <property type="term" value="P:interstrand cross-link repair"/>
    <property type="evidence" value="ECO:0007669"/>
    <property type="project" value="TreeGrafter"/>
</dbReference>
<feature type="compositionally biased region" description="Basic residues" evidence="6">
    <location>
        <begin position="870"/>
        <end position="890"/>
    </location>
</feature>
<feature type="compositionally biased region" description="Low complexity" evidence="6">
    <location>
        <begin position="1467"/>
        <end position="1477"/>
    </location>
</feature>
<evidence type="ECO:0000256" key="6">
    <source>
        <dbReference type="SAM" id="MobiDB-lite"/>
    </source>
</evidence>
<evidence type="ECO:0000256" key="4">
    <source>
        <dbReference type="ARBA" id="ARBA00023242"/>
    </source>
</evidence>
<protein>
    <submittedName>
        <fullName evidence="8">Fanconi anemia group D2 protein</fullName>
    </submittedName>
</protein>
<dbReference type="PANTHER" id="PTHR32086:SF0">
    <property type="entry name" value="FANCONI ANEMIA GROUP D2 PROTEIN"/>
    <property type="match status" value="1"/>
</dbReference>
<reference evidence="8 9" key="1">
    <citation type="submission" date="2015-01" db="EMBL/GenBank/DDBJ databases">
        <title>Evolution of Trichinella species and genotypes.</title>
        <authorList>
            <person name="Korhonen P.K."/>
            <person name="Edoardo P."/>
            <person name="Giuseppe L.R."/>
            <person name="Gasser R.B."/>
        </authorList>
    </citation>
    <scope>NUCLEOTIDE SEQUENCE [LARGE SCALE GENOMIC DNA]</scope>
    <source>
        <strain evidence="8">ISS1980</strain>
    </source>
</reference>
<evidence type="ECO:0000256" key="7">
    <source>
        <dbReference type="SAM" id="Phobius"/>
    </source>
</evidence>
<evidence type="ECO:0000313" key="8">
    <source>
        <dbReference type="EMBL" id="KRZ75431.1"/>
    </source>
</evidence>
<feature type="transmembrane region" description="Helical" evidence="7">
    <location>
        <begin position="1367"/>
        <end position="1391"/>
    </location>
</feature>
<dbReference type="GO" id="GO:0070182">
    <property type="term" value="F:DNA polymerase binding"/>
    <property type="evidence" value="ECO:0007669"/>
    <property type="project" value="TreeGrafter"/>
</dbReference>
<dbReference type="GO" id="GO:1990918">
    <property type="term" value="P:double-strand break repair involved in meiotic recombination"/>
    <property type="evidence" value="ECO:0007669"/>
    <property type="project" value="TreeGrafter"/>
</dbReference>
<dbReference type="GO" id="GO:0007129">
    <property type="term" value="P:homologous chromosome pairing at meiosis"/>
    <property type="evidence" value="ECO:0007669"/>
    <property type="project" value="TreeGrafter"/>
</dbReference>
<evidence type="ECO:0000256" key="1">
    <source>
        <dbReference type="ARBA" id="ARBA00004123"/>
    </source>
</evidence>
<comment type="caution">
    <text evidence="8">The sequence shown here is derived from an EMBL/GenBank/DDBJ whole genome shotgun (WGS) entry which is preliminary data.</text>
</comment>
<dbReference type="PANTHER" id="PTHR32086">
    <property type="entry name" value="FANCONI ANEMIA GROUP D2 PROTEIN"/>
    <property type="match status" value="1"/>
</dbReference>
<evidence type="ECO:0000256" key="5">
    <source>
        <dbReference type="ARBA" id="ARBA00093456"/>
    </source>
</evidence>
<organism evidence="8 9">
    <name type="scientific">Trichinella papuae</name>
    <dbReference type="NCBI Taxonomy" id="268474"/>
    <lineage>
        <taxon>Eukaryota</taxon>
        <taxon>Metazoa</taxon>
        <taxon>Ecdysozoa</taxon>
        <taxon>Nematoda</taxon>
        <taxon>Enoplea</taxon>
        <taxon>Dorylaimia</taxon>
        <taxon>Trichinellida</taxon>
        <taxon>Trichinellidae</taxon>
        <taxon>Trichinella</taxon>
    </lineage>
</organism>
<feature type="compositionally biased region" description="Basic and acidic residues" evidence="6">
    <location>
        <begin position="891"/>
        <end position="903"/>
    </location>
</feature>
<keyword evidence="4" id="KW-0539">Nucleus</keyword>
<comment type="subcellular location">
    <subcellularLocation>
        <location evidence="1">Nucleus</location>
    </subcellularLocation>
</comment>
<feature type="region of interest" description="Disordered" evidence="6">
    <location>
        <begin position="1449"/>
        <end position="1533"/>
    </location>
</feature>
<name>A0A0V1MUK6_9BILA</name>
<keyword evidence="7" id="KW-1133">Transmembrane helix</keyword>
<sequence length="1533" mass="174402">MLGSRRLPNSRAAIQALKNSQSTVSSTVTERSDTLSDAISFDKSVDNNDNNGEDFEYFKNTLADCALIVSETIEKPCILNCDHVKFINELRKRLHNPDDRCKFVDQFNAFIQDQERLKSALLPTELPKNDEGIPEDSMIRLLLRVDELQADVAICLLNILIKQCKSTCSTQEPENEFPQLIINQFRYLERIADSRKLFSHFLKIVEIAPAWIQREIFYCLPELIADDFHDEAGSALLDLMISNPVLTNSIFETICNLTLSLQLTHEIKEMISESLSSIDAIQLPSRVKFLLQCNSLEDAVQTLEILREKLDFIRLFGAYLLPVLKQDKDGSVQEALKLLFSTIETAVHFSKFIAAAILNFYNRKRWPPGEDSLKVFDLIMLFMLTNSRHYKQVKRILLFHIKAGHITGNLLSDTFHFKQLLEPYFSQLIKMASDLFENVELTAQRFASSLYVELFLVYKKDTYREDIITALLDHCTGEKTAVIGCAIDTLLALAENDVDSLCEYDFIIVCLKKYLISWLAEFRFSFYVRTNTGSISNACKSCFSNRRQFHNVEGKKKIFQEDMLFSIQKYAGSPTLGLQSIGVVAALSALKVAFEYGGRTKMSNLHNSKQVDNFTFNKSMQFCKLDETLFNQLLDFICNTTKNSYFLSALVFDELSNIVENTDDQCTLNLQSFERNASDTLAKFICAPNDYNRKFSSDSQIAFGSNDSTTILDVFHSVDISSDIQPSSSTANECPMVICLAPAIRFLRLCATCGYNNSNLDLNFLTNCPILHVKQCNVQNFSTLDTILQVKTLRTLFHSSNVLREILNTLCDGSSTTTSTQFQICNRLGALVDVEMELSKCTFEFPAVELDLFTWDYTCQRSATFQAKSRRQPKTVKTKKKRASKKKKVKKSVESEGESRDAVDPVTQLSSTEDSNAEDEANEDAKNHHQQQQSSSLLLTVDSSSFRELDPSVLFLLRLPLTNNEAGENDNDLHADVATMQVEHLEFLLYDLKQKLNAREDDSKRSHWFFMYKENNKALSTAKKQQRFRQLSQLQFSNFSFLLIPHLFARLEQLRQRLTDVVVSYDGLLDHPQSTTPTHVQNTNCVQLLLTNLLLICKLNANEFKNKDKFKHLLDVEIDSVADFVDQIRIRVKYLLKFVDLAGSLQAAATVLQIVQFMIEQQQPYANAVDVALYQEISEVALEVLQREWQCKLTKAGKSIGHILQIYLWSKRTSRLDCLEEISKLSIGDALENNLSSSTYRTLNKDTFAVWYGFYLVELAEDAKNLSQDKQQQLSTQELFVKWVKSVSLFRLLTLHVLGKVQSKTVLRLALLHAPKYVNAFSEHAVRLLDANFRQLIEEIRPLLHAMQQSTRTLQNACTHLKATKNFFFFLFFLLLKLFIYLFICIVVVVYSHLQENKDRTLTKLIPGCKRTLEEFVFRIKAMMVSNNCTDALQIANLKNRNLLGETLMSQSSSEDNDQPASATPKSQRQSQAASQSGRHTQATCSSAQLKSDVEDSVDESHSSEQGSEQQSPASMSLLGSDDETFPSYSPTV</sequence>
<keyword evidence="2" id="KW-1017">Isopeptide bond</keyword>
<evidence type="ECO:0000256" key="3">
    <source>
        <dbReference type="ARBA" id="ARBA00022843"/>
    </source>
</evidence>
<dbReference type="GO" id="GO:0000793">
    <property type="term" value="C:condensed chromosome"/>
    <property type="evidence" value="ECO:0007669"/>
    <property type="project" value="TreeGrafter"/>
</dbReference>
<feature type="compositionally biased region" description="Polar residues" evidence="6">
    <location>
        <begin position="1449"/>
        <end position="1466"/>
    </location>
</feature>
<comment type="similarity">
    <text evidence="5">Belongs to the Fanconi anemia protein FANCD2 family.</text>
</comment>
<keyword evidence="3" id="KW-0832">Ubl conjugation</keyword>
<feature type="compositionally biased region" description="Polar residues" evidence="6">
    <location>
        <begin position="1478"/>
        <end position="1490"/>
    </location>
</feature>
<gene>
    <name evidence="8" type="primary">FANCD2</name>
    <name evidence="8" type="ORF">T10_1424</name>
</gene>
<keyword evidence="7" id="KW-0812">Transmembrane</keyword>
<accession>A0A0V1MUK6</accession>
<dbReference type="InterPro" id="IPR029448">
    <property type="entry name" value="FANCD2"/>
</dbReference>